<dbReference type="Pfam" id="PF06713">
    <property type="entry name" value="bPH_4"/>
    <property type="match status" value="1"/>
</dbReference>
<comment type="caution">
    <text evidence="3">The sequence shown here is derived from an EMBL/GenBank/DDBJ whole genome shotgun (WGS) entry which is preliminary data.</text>
</comment>
<dbReference type="RefSeq" id="WP_315946926.1">
    <property type="nucleotide sequence ID" value="NZ_JAWCUA010000007.1"/>
</dbReference>
<evidence type="ECO:0000256" key="1">
    <source>
        <dbReference type="SAM" id="Phobius"/>
    </source>
</evidence>
<feature type="domain" description="Uncharacterized protein YyaB-like PH" evidence="2">
    <location>
        <begin position="73"/>
        <end position="147"/>
    </location>
</feature>
<proteinExistence type="predicted"/>
<keyword evidence="1" id="KW-1133">Transmembrane helix</keyword>
<gene>
    <name evidence="3" type="ORF">RT723_09935</name>
</gene>
<name>A0ABU3R0V2_9GAMM</name>
<evidence type="ECO:0000259" key="2">
    <source>
        <dbReference type="Pfam" id="PF06713"/>
    </source>
</evidence>
<evidence type="ECO:0000313" key="3">
    <source>
        <dbReference type="EMBL" id="MDU0113308.1"/>
    </source>
</evidence>
<organism evidence="3 4">
    <name type="scientific">Psychrosphaera aquimarina</name>
    <dbReference type="NCBI Taxonomy" id="2044854"/>
    <lineage>
        <taxon>Bacteria</taxon>
        <taxon>Pseudomonadati</taxon>
        <taxon>Pseudomonadota</taxon>
        <taxon>Gammaproteobacteria</taxon>
        <taxon>Alteromonadales</taxon>
        <taxon>Pseudoalteromonadaceae</taxon>
        <taxon>Psychrosphaera</taxon>
    </lineage>
</organism>
<dbReference type="InterPro" id="IPR009589">
    <property type="entry name" value="PH_YyaB-like"/>
</dbReference>
<accession>A0ABU3R0V2</accession>
<dbReference type="EMBL" id="JAWCUA010000007">
    <property type="protein sequence ID" value="MDU0113308.1"/>
    <property type="molecule type" value="Genomic_DNA"/>
</dbReference>
<evidence type="ECO:0000313" key="4">
    <source>
        <dbReference type="Proteomes" id="UP001257914"/>
    </source>
</evidence>
<keyword evidence="4" id="KW-1185">Reference proteome</keyword>
<keyword evidence="1" id="KW-0812">Transmembrane</keyword>
<keyword evidence="1" id="KW-0472">Membrane</keyword>
<protein>
    <submittedName>
        <fullName evidence="3">PH domain-containing protein</fullName>
    </submittedName>
</protein>
<sequence length="153" mass="17379">MFKSKVDKSIVVILIASFSFAFFALFSEINRPDLYSSLLFLLNESSESSESRSALLVLMLTTFFVVFIFVKVKYQVTDTQIIIHNGLFNKTIAIKDVRKVTHTINLISAAALSRKRLVLHYFDKDQGERQIQISPKDRKGFLAAIDKPLSDSL</sequence>
<feature type="transmembrane region" description="Helical" evidence="1">
    <location>
        <begin position="51"/>
        <end position="70"/>
    </location>
</feature>
<reference evidence="3 4" key="1">
    <citation type="submission" date="2023-10" db="EMBL/GenBank/DDBJ databases">
        <title>Psychrosphaera aquimaarina strain SW33 isolated from seawater.</title>
        <authorList>
            <person name="Bayburt H."/>
            <person name="Kim J.M."/>
            <person name="Choi B.J."/>
            <person name="Jeon C.O."/>
        </authorList>
    </citation>
    <scope>NUCLEOTIDE SEQUENCE [LARGE SCALE GENOMIC DNA]</scope>
    <source>
        <strain evidence="3 4">KCTC 52743</strain>
    </source>
</reference>
<dbReference type="Proteomes" id="UP001257914">
    <property type="component" value="Unassembled WGS sequence"/>
</dbReference>